<dbReference type="GO" id="GO:0004088">
    <property type="term" value="F:carbamoyl-phosphate synthase (glutamine-hydrolyzing) activity"/>
    <property type="evidence" value="ECO:0007669"/>
    <property type="project" value="UniProtKB-EC"/>
</dbReference>
<evidence type="ECO:0000313" key="4">
    <source>
        <dbReference type="Proteomes" id="UP001216709"/>
    </source>
</evidence>
<name>A0AAW6KIW5_9BACI</name>
<evidence type="ECO:0000313" key="2">
    <source>
        <dbReference type="EMBL" id="MDE1455830.1"/>
    </source>
</evidence>
<proteinExistence type="predicted"/>
<dbReference type="EMBL" id="JARAFO010000961">
    <property type="protein sequence ID" value="MDE1455951.1"/>
    <property type="molecule type" value="Genomic_DNA"/>
</dbReference>
<organism evidence="2 4">
    <name type="scientific">Bacillus paralicheniformis</name>
    <dbReference type="NCBI Taxonomy" id="1648923"/>
    <lineage>
        <taxon>Bacteria</taxon>
        <taxon>Bacillati</taxon>
        <taxon>Bacillota</taxon>
        <taxon>Bacilli</taxon>
        <taxon>Bacillales</taxon>
        <taxon>Bacillaceae</taxon>
        <taxon>Bacillus</taxon>
    </lineage>
</organism>
<dbReference type="SUPFAM" id="SSF52317">
    <property type="entry name" value="Class I glutamine amidotransferase-like"/>
    <property type="match status" value="1"/>
</dbReference>
<feature type="domain" description="Glutamine amidotransferase" evidence="1">
    <location>
        <begin position="1"/>
        <end position="34"/>
    </location>
</feature>
<dbReference type="RefSeq" id="WP_423220874.1">
    <property type="nucleotide sequence ID" value="NZ_JARAFO010000835.1"/>
</dbReference>
<reference evidence="2" key="1">
    <citation type="submission" date="2022-12" db="EMBL/GenBank/DDBJ databases">
        <title>Draft Genome Sequences of Bacillus licheniformis and Bacillus paralicheniformis strains isolated from Irish skim milk powders.</title>
        <authorList>
            <person name="Lourenco A."/>
            <person name="Li F."/>
            <person name="Geraldine D."/>
            <person name="Tobin J.T."/>
            <person name="Butler F."/>
            <person name="Jordan K."/>
            <person name="Obrien T."/>
        </authorList>
    </citation>
    <scope>NUCLEOTIDE SEQUENCE</scope>
    <source>
        <strain evidence="2">3370</strain>
    </source>
</reference>
<dbReference type="InterPro" id="IPR017926">
    <property type="entry name" value="GATASE"/>
</dbReference>
<dbReference type="PROSITE" id="PS51273">
    <property type="entry name" value="GATASE_TYPE_1"/>
    <property type="match status" value="1"/>
</dbReference>
<protein>
    <submittedName>
        <fullName evidence="2">Carbamoyl phosphate synthase small subunit</fullName>
        <ecNumber evidence="2">6.3.5.5</ecNumber>
    </submittedName>
</protein>
<dbReference type="Proteomes" id="UP001216709">
    <property type="component" value="Unassembled WGS sequence"/>
</dbReference>
<keyword evidence="2" id="KW-0436">Ligase</keyword>
<dbReference type="InterPro" id="IPR029062">
    <property type="entry name" value="Class_I_gatase-like"/>
</dbReference>
<dbReference type="EC" id="6.3.5.5" evidence="2"/>
<accession>A0AAW6KIW5</accession>
<evidence type="ECO:0000313" key="3">
    <source>
        <dbReference type="EMBL" id="MDE1455951.1"/>
    </source>
</evidence>
<dbReference type="EMBL" id="JARAFO010000835">
    <property type="protein sequence ID" value="MDE1455830.1"/>
    <property type="molecule type" value="Genomic_DNA"/>
</dbReference>
<evidence type="ECO:0000259" key="1">
    <source>
        <dbReference type="Pfam" id="PF00117"/>
    </source>
</evidence>
<dbReference type="AlphaFoldDB" id="A0AAW6KIW5"/>
<sequence length="47" mass="5365">EGLMHKTLPVISVQFHPEAHPGPAESEWIFGEYLQKLNEARREIAHA</sequence>
<comment type="caution">
    <text evidence="2">The sequence shown here is derived from an EMBL/GenBank/DDBJ whole genome shotgun (WGS) entry which is preliminary data.</text>
</comment>
<dbReference type="Pfam" id="PF00117">
    <property type="entry name" value="GATase"/>
    <property type="match status" value="1"/>
</dbReference>
<feature type="non-terminal residue" evidence="2">
    <location>
        <position position="1"/>
    </location>
</feature>
<dbReference type="Gene3D" id="3.40.50.880">
    <property type="match status" value="1"/>
</dbReference>
<gene>
    <name evidence="2" type="ORF">PVN32_27430</name>
    <name evidence="3" type="ORF">PVN32_28035</name>
</gene>